<proteinExistence type="predicted"/>
<reference evidence="1 2" key="1">
    <citation type="submission" date="2017-05" db="EMBL/GenBank/DDBJ databases">
        <authorList>
            <person name="Varghese N."/>
            <person name="Submissions S."/>
        </authorList>
    </citation>
    <scope>NUCLEOTIDE SEQUENCE [LARGE SCALE GENOMIC DNA]</scope>
    <source>
        <strain evidence="1 2">DSM 15360</strain>
    </source>
</reference>
<keyword evidence="2" id="KW-1185">Reference proteome</keyword>
<organism evidence="1 2">
    <name type="scientific">Algoriphagus winogradskyi</name>
    <dbReference type="NCBI Taxonomy" id="237017"/>
    <lineage>
        <taxon>Bacteria</taxon>
        <taxon>Pseudomonadati</taxon>
        <taxon>Bacteroidota</taxon>
        <taxon>Cytophagia</taxon>
        <taxon>Cytophagales</taxon>
        <taxon>Cyclobacteriaceae</taxon>
        <taxon>Algoriphagus</taxon>
    </lineage>
</organism>
<dbReference type="Proteomes" id="UP001157915">
    <property type="component" value="Unassembled WGS sequence"/>
</dbReference>
<sequence>MKKLLFGMAFIGAMMSTGVSFHAKADVPVKPCYQ</sequence>
<gene>
    <name evidence="1" type="ORF">SAMN06265367_10763</name>
</gene>
<accession>A0ABY1PDC8</accession>
<evidence type="ECO:0000313" key="1">
    <source>
        <dbReference type="EMBL" id="SMP31318.1"/>
    </source>
</evidence>
<evidence type="ECO:0000313" key="2">
    <source>
        <dbReference type="Proteomes" id="UP001157915"/>
    </source>
</evidence>
<name>A0ABY1PDC8_9BACT</name>
<comment type="caution">
    <text evidence="1">The sequence shown here is derived from an EMBL/GenBank/DDBJ whole genome shotgun (WGS) entry which is preliminary data.</text>
</comment>
<dbReference type="EMBL" id="FXUA01000007">
    <property type="protein sequence ID" value="SMP31318.1"/>
    <property type="molecule type" value="Genomic_DNA"/>
</dbReference>
<protein>
    <submittedName>
        <fullName evidence="1">Uncharacterized protein</fullName>
    </submittedName>
</protein>